<evidence type="ECO:0008006" key="3">
    <source>
        <dbReference type="Google" id="ProtNLM"/>
    </source>
</evidence>
<dbReference type="AlphaFoldDB" id="A0A9P9FP41"/>
<dbReference type="Proteomes" id="UP000738349">
    <property type="component" value="Unassembled WGS sequence"/>
</dbReference>
<name>A0A9P9FP41_9HYPO</name>
<evidence type="ECO:0000313" key="2">
    <source>
        <dbReference type="Proteomes" id="UP000738349"/>
    </source>
</evidence>
<organism evidence="1 2">
    <name type="scientific">Dactylonectria macrodidyma</name>
    <dbReference type="NCBI Taxonomy" id="307937"/>
    <lineage>
        <taxon>Eukaryota</taxon>
        <taxon>Fungi</taxon>
        <taxon>Dikarya</taxon>
        <taxon>Ascomycota</taxon>
        <taxon>Pezizomycotina</taxon>
        <taxon>Sordariomycetes</taxon>
        <taxon>Hypocreomycetidae</taxon>
        <taxon>Hypocreales</taxon>
        <taxon>Nectriaceae</taxon>
        <taxon>Dactylonectria</taxon>
    </lineage>
</organism>
<dbReference type="Gene3D" id="1.20.930.20">
    <property type="entry name" value="Adaptor protein Cbl, N-terminal domain"/>
    <property type="match status" value="1"/>
</dbReference>
<proteinExistence type="predicted"/>
<evidence type="ECO:0000313" key="1">
    <source>
        <dbReference type="EMBL" id="KAH7166527.1"/>
    </source>
</evidence>
<dbReference type="OrthoDB" id="3559235at2759"/>
<reference evidence="1" key="1">
    <citation type="journal article" date="2021" name="Nat. Commun.">
        <title>Genetic determinants of endophytism in the Arabidopsis root mycobiome.</title>
        <authorList>
            <person name="Mesny F."/>
            <person name="Miyauchi S."/>
            <person name="Thiergart T."/>
            <person name="Pickel B."/>
            <person name="Atanasova L."/>
            <person name="Karlsson M."/>
            <person name="Huettel B."/>
            <person name="Barry K.W."/>
            <person name="Haridas S."/>
            <person name="Chen C."/>
            <person name="Bauer D."/>
            <person name="Andreopoulos W."/>
            <person name="Pangilinan J."/>
            <person name="LaButti K."/>
            <person name="Riley R."/>
            <person name="Lipzen A."/>
            <person name="Clum A."/>
            <person name="Drula E."/>
            <person name="Henrissat B."/>
            <person name="Kohler A."/>
            <person name="Grigoriev I.V."/>
            <person name="Martin F.M."/>
            <person name="Hacquard S."/>
        </authorList>
    </citation>
    <scope>NUCLEOTIDE SEQUENCE</scope>
    <source>
        <strain evidence="1">MPI-CAGE-AT-0147</strain>
    </source>
</reference>
<dbReference type="EMBL" id="JAGMUV010000003">
    <property type="protein sequence ID" value="KAH7166527.1"/>
    <property type="molecule type" value="Genomic_DNA"/>
</dbReference>
<keyword evidence="2" id="KW-1185">Reference proteome</keyword>
<protein>
    <recommendedName>
        <fullName evidence="3">Fungal N-terminal domain-containing protein</fullName>
    </recommendedName>
</protein>
<comment type="caution">
    <text evidence="1">The sequence shown here is derived from an EMBL/GenBank/DDBJ whole genome shotgun (WGS) entry which is preliminary data.</text>
</comment>
<accession>A0A9P9FP41</accession>
<dbReference type="GO" id="GO:0007166">
    <property type="term" value="P:cell surface receptor signaling pathway"/>
    <property type="evidence" value="ECO:0007669"/>
    <property type="project" value="InterPro"/>
</dbReference>
<sequence length="280" mass="30695">MADVVGTVSAVTGLIGQAITLVQQIQSACARIKGNSKTVKDLSVRLDSIGRTLTLVQEEPRLQDAAVEQSVEAIVDIYNELKVFLNRLEERQKKNAVQQFVKALKDGDQDDVTLSEILARLADARGELIVRICAVHVGVTGNLNDGFAVARDVVLEINDNVSRVLGTQLVLAEWLQHRQLTTTASRIIELDDSDINALGLGDQEAEQQSKDPMHSAENLKWARNKTGDDAGIVVGNLGFEASEQQALPPVRATVEDNEFGKNLRFVSGHVKTSQDFFKRR</sequence>
<gene>
    <name evidence="1" type="ORF">EDB81DRAFT_782400</name>
</gene>
<dbReference type="InterPro" id="IPR036537">
    <property type="entry name" value="Adaptor_Cbl_N_dom_sf"/>
</dbReference>